<evidence type="ECO:0000313" key="1">
    <source>
        <dbReference type="EMBL" id="MED6143458.1"/>
    </source>
</evidence>
<reference evidence="1 2" key="1">
    <citation type="journal article" date="2023" name="Plants (Basel)">
        <title>Bridging the Gap: Combining Genomics and Transcriptomics Approaches to Understand Stylosanthes scabra, an Orphan Legume from the Brazilian Caatinga.</title>
        <authorList>
            <person name="Ferreira-Neto J.R.C."/>
            <person name="da Silva M.D."/>
            <person name="Binneck E."/>
            <person name="de Melo N.F."/>
            <person name="da Silva R.H."/>
            <person name="de Melo A.L.T.M."/>
            <person name="Pandolfi V."/>
            <person name="Bustamante F.O."/>
            <person name="Brasileiro-Vidal A.C."/>
            <person name="Benko-Iseppon A.M."/>
        </authorList>
    </citation>
    <scope>NUCLEOTIDE SEQUENCE [LARGE SCALE GENOMIC DNA]</scope>
    <source>
        <tissue evidence="1">Leaves</tissue>
    </source>
</reference>
<name>A0ABU6T616_9FABA</name>
<evidence type="ECO:0008006" key="3">
    <source>
        <dbReference type="Google" id="ProtNLM"/>
    </source>
</evidence>
<dbReference type="EMBL" id="JASCZI010090634">
    <property type="protein sequence ID" value="MED6143458.1"/>
    <property type="molecule type" value="Genomic_DNA"/>
</dbReference>
<sequence>TKHQVKVVMKALDMFTKASGLKVNFCKSMFQAYPLAEKECSSWFFQYSLTRDLGRYLDVSIDHDRSSKRTVRKVIEKLQKKLTN</sequence>
<gene>
    <name evidence="1" type="ORF">PIB30_006410</name>
</gene>
<comment type="caution">
    <text evidence="1">The sequence shown here is derived from an EMBL/GenBank/DDBJ whole genome shotgun (WGS) entry which is preliminary data.</text>
</comment>
<accession>A0ABU6T616</accession>
<proteinExistence type="predicted"/>
<feature type="non-terminal residue" evidence="1">
    <location>
        <position position="1"/>
    </location>
</feature>
<organism evidence="1 2">
    <name type="scientific">Stylosanthes scabra</name>
    <dbReference type="NCBI Taxonomy" id="79078"/>
    <lineage>
        <taxon>Eukaryota</taxon>
        <taxon>Viridiplantae</taxon>
        <taxon>Streptophyta</taxon>
        <taxon>Embryophyta</taxon>
        <taxon>Tracheophyta</taxon>
        <taxon>Spermatophyta</taxon>
        <taxon>Magnoliopsida</taxon>
        <taxon>eudicotyledons</taxon>
        <taxon>Gunneridae</taxon>
        <taxon>Pentapetalae</taxon>
        <taxon>rosids</taxon>
        <taxon>fabids</taxon>
        <taxon>Fabales</taxon>
        <taxon>Fabaceae</taxon>
        <taxon>Papilionoideae</taxon>
        <taxon>50 kb inversion clade</taxon>
        <taxon>dalbergioids sensu lato</taxon>
        <taxon>Dalbergieae</taxon>
        <taxon>Pterocarpus clade</taxon>
        <taxon>Stylosanthes</taxon>
    </lineage>
</organism>
<evidence type="ECO:0000313" key="2">
    <source>
        <dbReference type="Proteomes" id="UP001341840"/>
    </source>
</evidence>
<keyword evidence="2" id="KW-1185">Reference proteome</keyword>
<dbReference type="Proteomes" id="UP001341840">
    <property type="component" value="Unassembled WGS sequence"/>
</dbReference>
<protein>
    <recommendedName>
        <fullName evidence="3">Reverse transcriptase domain-containing protein</fullName>
    </recommendedName>
</protein>